<dbReference type="RefSeq" id="XP_038049345.1">
    <property type="nucleotide sequence ID" value="XM_038193417.1"/>
</dbReference>
<name>A0A913ZEH4_PATMI</name>
<evidence type="ECO:0000256" key="2">
    <source>
        <dbReference type="ARBA" id="ARBA00014801"/>
    </source>
</evidence>
<dbReference type="InterPro" id="IPR018785">
    <property type="entry name" value="CDPF1_dom"/>
</dbReference>
<dbReference type="PRINTS" id="PR01995">
    <property type="entry name" value="UPF0595"/>
</dbReference>
<evidence type="ECO:0000256" key="1">
    <source>
        <dbReference type="ARBA" id="ARBA00007917"/>
    </source>
</evidence>
<dbReference type="PANTHER" id="PTHR31849:SF1">
    <property type="entry name" value="CYSTEINE-RICH DPF MOTIF DOMAIN-CONTAINING PROTEIN 1"/>
    <property type="match status" value="1"/>
</dbReference>
<dbReference type="Pfam" id="PF10170">
    <property type="entry name" value="C6_DPF"/>
    <property type="match status" value="1"/>
</dbReference>
<comment type="similarity">
    <text evidence="1">Belongs to the CDPF1 family.</text>
</comment>
<keyword evidence="5" id="KW-1185">Reference proteome</keyword>
<proteinExistence type="inferred from homology"/>
<protein>
    <recommendedName>
        <fullName evidence="2">Cysteine-rich DPF motif domain-containing protein 1</fullName>
    </recommendedName>
</protein>
<dbReference type="EnsemblMetazoa" id="XM_038193417.1">
    <property type="protein sequence ID" value="XP_038049345.1"/>
    <property type="gene ID" value="LOC119722981"/>
</dbReference>
<dbReference type="Proteomes" id="UP000887568">
    <property type="component" value="Unplaced"/>
</dbReference>
<organism evidence="4 5">
    <name type="scientific">Patiria miniata</name>
    <name type="common">Bat star</name>
    <name type="synonym">Asterina miniata</name>
    <dbReference type="NCBI Taxonomy" id="46514"/>
    <lineage>
        <taxon>Eukaryota</taxon>
        <taxon>Metazoa</taxon>
        <taxon>Echinodermata</taxon>
        <taxon>Eleutherozoa</taxon>
        <taxon>Asterozoa</taxon>
        <taxon>Asteroidea</taxon>
        <taxon>Valvatacea</taxon>
        <taxon>Valvatida</taxon>
        <taxon>Asterinidae</taxon>
        <taxon>Patiria</taxon>
    </lineage>
</organism>
<dbReference type="OrthoDB" id="191995at2759"/>
<evidence type="ECO:0000259" key="3">
    <source>
        <dbReference type="Pfam" id="PF10170"/>
    </source>
</evidence>
<dbReference type="PANTHER" id="PTHR31849">
    <property type="entry name" value="CYSTEINE-RICH PDF MOTIF DOMAIN-CONTAINING PROTEIN 1"/>
    <property type="match status" value="1"/>
</dbReference>
<dbReference type="InterPro" id="IPR042426">
    <property type="entry name" value="CDPF1"/>
</dbReference>
<dbReference type="AlphaFoldDB" id="A0A913ZEH4"/>
<dbReference type="GeneID" id="119722981"/>
<accession>A0A913ZEH4</accession>
<sequence length="104" mass="11847">MMPTELNFQCSLCDFKSPYDYFGSKPPFANAVVLLEKAYVLKDPFVPEGRHITVGSHCSVCKRAVCAGQDCSLFYTKRFCLPCVKKHFNEFPQEIQQELEKKGS</sequence>
<evidence type="ECO:0000313" key="4">
    <source>
        <dbReference type="EnsemblMetazoa" id="XP_038049345.1"/>
    </source>
</evidence>
<feature type="domain" description="Cysteine-rich DPF motif" evidence="3">
    <location>
        <begin position="8"/>
        <end position="100"/>
    </location>
</feature>
<dbReference type="OMA" id="CDMHELV"/>
<reference evidence="4" key="1">
    <citation type="submission" date="2022-11" db="UniProtKB">
        <authorList>
            <consortium name="EnsemblMetazoa"/>
        </authorList>
    </citation>
    <scope>IDENTIFICATION</scope>
</reference>
<evidence type="ECO:0000313" key="5">
    <source>
        <dbReference type="Proteomes" id="UP000887568"/>
    </source>
</evidence>